<feature type="transmembrane region" description="Helical" evidence="8">
    <location>
        <begin position="365"/>
        <end position="382"/>
    </location>
</feature>
<dbReference type="EMBL" id="JAEPRQ010000009">
    <property type="protein sequence ID" value="MBK4217836.1"/>
    <property type="molecule type" value="Genomic_DNA"/>
</dbReference>
<evidence type="ECO:0000259" key="11">
    <source>
        <dbReference type="Pfam" id="PF12607"/>
    </source>
</evidence>
<dbReference type="InterPro" id="IPR010920">
    <property type="entry name" value="LSM_dom_sf"/>
</dbReference>
<reference evidence="13" key="1">
    <citation type="submission" date="2021-01" db="EMBL/GenBank/DDBJ databases">
        <title>Paracoccus amoyensis sp. nov., isolated from the surface seawater along the coast of Xiamen Island, China.</title>
        <authorList>
            <person name="Lyu L."/>
        </authorList>
    </citation>
    <scope>NUCLEOTIDE SEQUENCE</scope>
    <source>
        <strain evidence="13">MJ17</strain>
    </source>
</reference>
<evidence type="ECO:0000256" key="5">
    <source>
        <dbReference type="ARBA" id="ARBA00022989"/>
    </source>
</evidence>
<dbReference type="SUPFAM" id="SSF50182">
    <property type="entry name" value="Sm-like ribonucleoproteins"/>
    <property type="match status" value="1"/>
</dbReference>
<evidence type="ECO:0000256" key="2">
    <source>
        <dbReference type="ARBA" id="ARBA00008017"/>
    </source>
</evidence>
<dbReference type="PANTHER" id="PTHR30347">
    <property type="entry name" value="POTASSIUM CHANNEL RELATED"/>
    <property type="match status" value="1"/>
</dbReference>
<evidence type="ECO:0000256" key="1">
    <source>
        <dbReference type="ARBA" id="ARBA00004651"/>
    </source>
</evidence>
<dbReference type="Gene3D" id="2.30.30.60">
    <property type="match status" value="1"/>
</dbReference>
<dbReference type="Pfam" id="PF12607">
    <property type="entry name" value="DUF3772"/>
    <property type="match status" value="1"/>
</dbReference>
<gene>
    <name evidence="13" type="ORF">JJJ17_18025</name>
</gene>
<dbReference type="SUPFAM" id="SSF82861">
    <property type="entry name" value="Mechanosensitive channel protein MscS (YggB), transmembrane region"/>
    <property type="match status" value="1"/>
</dbReference>
<evidence type="ECO:0000259" key="12">
    <source>
        <dbReference type="Pfam" id="PF21082"/>
    </source>
</evidence>
<evidence type="ECO:0000313" key="14">
    <source>
        <dbReference type="Proteomes" id="UP000640485"/>
    </source>
</evidence>
<feature type="transmembrane region" description="Helical" evidence="8">
    <location>
        <begin position="561"/>
        <end position="584"/>
    </location>
</feature>
<dbReference type="InterPro" id="IPR011066">
    <property type="entry name" value="MscS_channel_C_sf"/>
</dbReference>
<sequence>MLRALLAVLLTVFTLLVTPVVAQESQALDYDAWNRVSERAERLLDGGDASDEALSSTRDALVQWRGRFQDGQNVNGDRIGAIRQQIEALGPPPAEGASEDEEIANRRGELNKQLSELQSPRLAAVEALSQVNSLIGRLDEERAERQAQEMARLAPSPLLPSSWSEAGKTGLELAEGFGKELVSTEEREQKWQGLRERLPAALAYIIGALALLTLGRRWIGSLPSRLSARATDHSRAVVAFITSLGQIAIPMLGVFLLIRGLKETALPGPWTTPLLDVVPQAAVILFSGLWLGRTLFPRRAIAYDTLQMREADRNKARRMTILLSVTYAVHYILAYAILPPAGIYQLHGASQDRVPLEITEASASVWHFALILVAGLALFRLGTVLRALVKRDDASALPLRHRILSWAGMLTRIVIVIALLFAATGFINLGNLFTWPWALSIALIGVLILLQDFTADLFSMLKRGEEGARDGLIPLLIGFLLVLLSIPLFMVIWGSTGTDLSELWTRIQTGMSFGGIRLSPGSVLTFVVVFTIGYMLTRGIQGGLKNSILPKTRIDAGGQNAVVSGVGYVGIFLAGLMAVTSAGIDLSSIAIVAGALSVGIGFGLQNIVSNFVSGIILLIERPVSVGDWIDAGGQQGIVKRISVRSTEIETFDRTEVIVPNSDLISQPVTNWTRHSKIGRIIIPVGVSYDADTRKVAQILRDIIEDQPLVTIDPAPSVLFRGISVDTLNFEIRAFLSDIGSGLGVTSEVYHQIVERFKAEGIGVPFTTRDNWSKAADLPEAGEHGPADPTAPEFRQDEADDGR</sequence>
<dbReference type="Pfam" id="PF00924">
    <property type="entry name" value="MS_channel_2nd"/>
    <property type="match status" value="1"/>
</dbReference>
<feature type="signal peptide" evidence="9">
    <location>
        <begin position="1"/>
        <end position="22"/>
    </location>
</feature>
<dbReference type="Gene3D" id="3.30.70.100">
    <property type="match status" value="1"/>
</dbReference>
<dbReference type="InterPro" id="IPR006685">
    <property type="entry name" value="MscS_channel_2nd"/>
</dbReference>
<evidence type="ECO:0000259" key="10">
    <source>
        <dbReference type="Pfam" id="PF00924"/>
    </source>
</evidence>
<dbReference type="InterPro" id="IPR011014">
    <property type="entry name" value="MscS_channel_TM-2"/>
</dbReference>
<feature type="transmembrane region" description="Helical" evidence="8">
    <location>
        <begin position="198"/>
        <end position="215"/>
    </location>
</feature>
<comment type="subcellular location">
    <subcellularLocation>
        <location evidence="1">Cell membrane</location>
        <topology evidence="1">Multi-pass membrane protein</topology>
    </subcellularLocation>
</comment>
<dbReference type="GO" id="GO:0005886">
    <property type="term" value="C:plasma membrane"/>
    <property type="evidence" value="ECO:0007669"/>
    <property type="project" value="UniProtKB-SubCell"/>
</dbReference>
<comment type="similarity">
    <text evidence="2">Belongs to the MscS (TC 1.A.23) family.</text>
</comment>
<evidence type="ECO:0000313" key="13">
    <source>
        <dbReference type="EMBL" id="MBK4217836.1"/>
    </source>
</evidence>
<evidence type="ECO:0000256" key="7">
    <source>
        <dbReference type="SAM" id="MobiDB-lite"/>
    </source>
</evidence>
<dbReference type="InterPro" id="IPR049278">
    <property type="entry name" value="MS_channel_C"/>
</dbReference>
<feature type="domain" description="Mechanosensitive ion channel MscS" evidence="10">
    <location>
        <begin position="606"/>
        <end position="673"/>
    </location>
</feature>
<proteinExistence type="inferred from homology"/>
<dbReference type="PROSITE" id="PS01246">
    <property type="entry name" value="UPF0003"/>
    <property type="match status" value="1"/>
</dbReference>
<dbReference type="InterPro" id="IPR006686">
    <property type="entry name" value="MscS_channel_CS"/>
</dbReference>
<dbReference type="PANTHER" id="PTHR30347:SF1">
    <property type="entry name" value="MECHANOSENSITIVE CHANNEL MSCK"/>
    <property type="match status" value="1"/>
</dbReference>
<feature type="compositionally biased region" description="Basic and acidic residues" evidence="7">
    <location>
        <begin position="793"/>
        <end position="802"/>
    </location>
</feature>
<feature type="domain" description="Mechanosensitive ion channel MscS C-terminal" evidence="12">
    <location>
        <begin position="682"/>
        <end position="762"/>
    </location>
</feature>
<dbReference type="AlphaFoldDB" id="A0A934SFA5"/>
<protein>
    <submittedName>
        <fullName evidence="13">Mechanosensitive ion channel family protein</fullName>
    </submittedName>
</protein>
<feature type="transmembrane region" description="Helical" evidence="8">
    <location>
        <begin position="278"/>
        <end position="296"/>
    </location>
</feature>
<dbReference type="GO" id="GO:0008381">
    <property type="term" value="F:mechanosensitive monoatomic ion channel activity"/>
    <property type="evidence" value="ECO:0007669"/>
    <property type="project" value="UniProtKB-ARBA"/>
</dbReference>
<dbReference type="InterPro" id="IPR022249">
    <property type="entry name" value="DUF3772"/>
</dbReference>
<comment type="caution">
    <text evidence="13">The sequence shown here is derived from an EMBL/GenBank/DDBJ whole genome shotgun (WGS) entry which is preliminary data.</text>
</comment>
<feature type="transmembrane region" description="Helical" evidence="8">
    <location>
        <begin position="521"/>
        <end position="540"/>
    </location>
</feature>
<name>A0A934SFA5_9RHOB</name>
<feature type="transmembrane region" description="Helical" evidence="8">
    <location>
        <begin position="403"/>
        <end position="427"/>
    </location>
</feature>
<evidence type="ECO:0000256" key="6">
    <source>
        <dbReference type="ARBA" id="ARBA00023136"/>
    </source>
</evidence>
<dbReference type="InterPro" id="IPR052702">
    <property type="entry name" value="MscS-like_channel"/>
</dbReference>
<feature type="transmembrane region" description="Helical" evidence="8">
    <location>
        <begin position="433"/>
        <end position="450"/>
    </location>
</feature>
<dbReference type="Proteomes" id="UP000640485">
    <property type="component" value="Unassembled WGS sequence"/>
</dbReference>
<dbReference type="SUPFAM" id="SSF82689">
    <property type="entry name" value="Mechanosensitive channel protein MscS (YggB), C-terminal domain"/>
    <property type="match status" value="1"/>
</dbReference>
<feature type="transmembrane region" description="Helical" evidence="8">
    <location>
        <begin position="590"/>
        <end position="619"/>
    </location>
</feature>
<keyword evidence="4 8" id="KW-0812">Transmembrane</keyword>
<dbReference type="Pfam" id="PF21082">
    <property type="entry name" value="MS_channel_3rd"/>
    <property type="match status" value="1"/>
</dbReference>
<feature type="transmembrane region" description="Helical" evidence="8">
    <location>
        <begin position="236"/>
        <end position="258"/>
    </location>
</feature>
<feature type="transmembrane region" description="Helical" evidence="8">
    <location>
        <begin position="471"/>
        <end position="493"/>
    </location>
</feature>
<dbReference type="InterPro" id="IPR023408">
    <property type="entry name" value="MscS_beta-dom_sf"/>
</dbReference>
<feature type="chain" id="PRO_5037542538" evidence="9">
    <location>
        <begin position="23"/>
        <end position="802"/>
    </location>
</feature>
<feature type="domain" description="DUF3772" evidence="11">
    <location>
        <begin position="124"/>
        <end position="174"/>
    </location>
</feature>
<feature type="region of interest" description="Disordered" evidence="7">
    <location>
        <begin position="772"/>
        <end position="802"/>
    </location>
</feature>
<keyword evidence="6 8" id="KW-0472">Membrane</keyword>
<evidence type="ECO:0000256" key="8">
    <source>
        <dbReference type="SAM" id="Phobius"/>
    </source>
</evidence>
<accession>A0A934SFA5</accession>
<evidence type="ECO:0000256" key="9">
    <source>
        <dbReference type="SAM" id="SignalP"/>
    </source>
</evidence>
<keyword evidence="5 8" id="KW-1133">Transmembrane helix</keyword>
<evidence type="ECO:0000256" key="4">
    <source>
        <dbReference type="ARBA" id="ARBA00022692"/>
    </source>
</evidence>
<keyword evidence="9" id="KW-0732">Signal</keyword>
<dbReference type="Gene3D" id="1.10.287.1260">
    <property type="match status" value="1"/>
</dbReference>
<keyword evidence="14" id="KW-1185">Reference proteome</keyword>
<dbReference type="RefSeq" id="WP_200688981.1">
    <property type="nucleotide sequence ID" value="NZ_JAEPRQ010000009.1"/>
</dbReference>
<keyword evidence="3" id="KW-1003">Cell membrane</keyword>
<evidence type="ECO:0000256" key="3">
    <source>
        <dbReference type="ARBA" id="ARBA00022475"/>
    </source>
</evidence>
<organism evidence="13 14">
    <name type="scientific">Paracoccus caeni</name>
    <dbReference type="NCBI Taxonomy" id="657651"/>
    <lineage>
        <taxon>Bacteria</taxon>
        <taxon>Pseudomonadati</taxon>
        <taxon>Pseudomonadota</taxon>
        <taxon>Alphaproteobacteria</taxon>
        <taxon>Rhodobacterales</taxon>
        <taxon>Paracoccaceae</taxon>
        <taxon>Paracoccus</taxon>
    </lineage>
</organism>
<feature type="transmembrane region" description="Helical" evidence="8">
    <location>
        <begin position="316"/>
        <end position="338"/>
    </location>
</feature>